<organism evidence="1 2">
    <name type="scientific">Actinidia rufa</name>
    <dbReference type="NCBI Taxonomy" id="165716"/>
    <lineage>
        <taxon>Eukaryota</taxon>
        <taxon>Viridiplantae</taxon>
        <taxon>Streptophyta</taxon>
        <taxon>Embryophyta</taxon>
        <taxon>Tracheophyta</taxon>
        <taxon>Spermatophyta</taxon>
        <taxon>Magnoliopsida</taxon>
        <taxon>eudicotyledons</taxon>
        <taxon>Gunneridae</taxon>
        <taxon>Pentapetalae</taxon>
        <taxon>asterids</taxon>
        <taxon>Ericales</taxon>
        <taxon>Actinidiaceae</taxon>
        <taxon>Actinidia</taxon>
    </lineage>
</organism>
<reference evidence="1 2" key="1">
    <citation type="submission" date="2019-07" db="EMBL/GenBank/DDBJ databases">
        <title>De Novo Assembly of kiwifruit Actinidia rufa.</title>
        <authorList>
            <person name="Sugita-Konishi S."/>
            <person name="Sato K."/>
            <person name="Mori E."/>
            <person name="Abe Y."/>
            <person name="Kisaki G."/>
            <person name="Hamano K."/>
            <person name="Suezawa K."/>
            <person name="Otani M."/>
            <person name="Fukuda T."/>
            <person name="Manabe T."/>
            <person name="Gomi K."/>
            <person name="Tabuchi M."/>
            <person name="Akimitsu K."/>
            <person name="Kataoka I."/>
        </authorList>
    </citation>
    <scope>NUCLEOTIDE SEQUENCE [LARGE SCALE GENOMIC DNA]</scope>
    <source>
        <strain evidence="2">cv. Fuchu</strain>
    </source>
</reference>
<proteinExistence type="predicted"/>
<sequence>MDTWKEVGQNWFTVDESENAAQPLSPPVIHTMYHINGPDDVIPPRPTMPVRDVPRSVIGIKEAGPSCYRNHYGKIRRTARKSVPCTAYFKKLLLQVQPEEVNFLYRPNTLEQARKRTLDLE</sequence>
<evidence type="ECO:0000313" key="1">
    <source>
        <dbReference type="EMBL" id="GFY84686.1"/>
    </source>
</evidence>
<dbReference type="EMBL" id="BJWL01000003">
    <property type="protein sequence ID" value="GFY84686.1"/>
    <property type="molecule type" value="Genomic_DNA"/>
</dbReference>
<accession>A0A7J0EET6</accession>
<dbReference type="AlphaFoldDB" id="A0A7J0EET6"/>
<gene>
    <name evidence="1" type="ORF">Acr_03g0014600</name>
</gene>
<evidence type="ECO:0000313" key="2">
    <source>
        <dbReference type="Proteomes" id="UP000585474"/>
    </source>
</evidence>
<protein>
    <submittedName>
        <fullName evidence="1">Uncharacterized protein</fullName>
    </submittedName>
</protein>
<keyword evidence="2" id="KW-1185">Reference proteome</keyword>
<comment type="caution">
    <text evidence="1">The sequence shown here is derived from an EMBL/GenBank/DDBJ whole genome shotgun (WGS) entry which is preliminary data.</text>
</comment>
<dbReference type="Proteomes" id="UP000585474">
    <property type="component" value="Unassembled WGS sequence"/>
</dbReference>
<name>A0A7J0EET6_9ERIC</name>